<dbReference type="SUPFAM" id="SSF52096">
    <property type="entry name" value="ClpP/crotonase"/>
    <property type="match status" value="1"/>
</dbReference>
<dbReference type="Gene3D" id="1.10.12.10">
    <property type="entry name" value="Lyase 2-enoyl-coa Hydratase, Chain A, domain 2"/>
    <property type="match status" value="1"/>
</dbReference>
<sequence length="254" mass="27402">MRGHVLLIGLNRPEERNSFESTMLDGLADAYGRLEDDPDAWVGVLFAHGDHFTAGLDLAQVAGRIGSEGGLRHDCGAAIDPWGLVGRERSKPLVAAAQGWCLTLGIELLLASDIRVAADDTRFSQLEVKRGIYPFGGATIRFPREAGWGNAMRWLLTGDEFGPDEALRLGLVQEVVPAGTQLDRAVELAERITDQAAPLGVRLTLASARRAVTEGHQAAADRLVPDLLPLFGSEDAAEGVRSFVERRAARFVGR</sequence>
<protein>
    <submittedName>
        <fullName evidence="2">Enoyl-CoA hydratase</fullName>
        <ecNumber evidence="2">4.2.1.17</ecNumber>
    </submittedName>
</protein>
<gene>
    <name evidence="2" type="ORF">AOZ06_31260</name>
</gene>
<dbReference type="Gene3D" id="3.90.226.10">
    <property type="entry name" value="2-enoyl-CoA Hydratase, Chain A, domain 1"/>
    <property type="match status" value="1"/>
</dbReference>
<proteinExistence type="inferred from homology"/>
<accession>A0A0N9I3Y9</accession>
<dbReference type="InterPro" id="IPR014748">
    <property type="entry name" value="Enoyl-CoA_hydra_C"/>
</dbReference>
<dbReference type="Proteomes" id="UP000063699">
    <property type="component" value="Chromosome"/>
</dbReference>
<dbReference type="InterPro" id="IPR029045">
    <property type="entry name" value="ClpP/crotonase-like_dom_sf"/>
</dbReference>
<name>A0A0N9I3Y9_9PSEU</name>
<reference evidence="2 3" key="1">
    <citation type="submission" date="2015-07" db="EMBL/GenBank/DDBJ databases">
        <title>Genome sequencing of Kibdelosporangium phytohabitans.</title>
        <authorList>
            <person name="Qin S."/>
            <person name="Xing K."/>
        </authorList>
    </citation>
    <scope>NUCLEOTIDE SEQUENCE [LARGE SCALE GENOMIC DNA]</scope>
    <source>
        <strain evidence="2 3">KLBMP1111</strain>
    </source>
</reference>
<keyword evidence="3" id="KW-1185">Reference proteome</keyword>
<dbReference type="Pfam" id="PF00378">
    <property type="entry name" value="ECH_1"/>
    <property type="match status" value="1"/>
</dbReference>
<evidence type="ECO:0000313" key="3">
    <source>
        <dbReference type="Proteomes" id="UP000063699"/>
    </source>
</evidence>
<dbReference type="CDD" id="cd06558">
    <property type="entry name" value="crotonase-like"/>
    <property type="match status" value="1"/>
</dbReference>
<evidence type="ECO:0000313" key="2">
    <source>
        <dbReference type="EMBL" id="ALG10772.1"/>
    </source>
</evidence>
<dbReference type="EMBL" id="CP012752">
    <property type="protein sequence ID" value="ALG10772.1"/>
    <property type="molecule type" value="Genomic_DNA"/>
</dbReference>
<dbReference type="AlphaFoldDB" id="A0A0N9I3Y9"/>
<dbReference type="PANTHER" id="PTHR43802:SF1">
    <property type="entry name" value="IP11341P-RELATED"/>
    <property type="match status" value="1"/>
</dbReference>
<dbReference type="OrthoDB" id="9777711at2"/>
<evidence type="ECO:0000256" key="1">
    <source>
        <dbReference type="ARBA" id="ARBA00005254"/>
    </source>
</evidence>
<dbReference type="PANTHER" id="PTHR43802">
    <property type="entry name" value="ENOYL-COA HYDRATASE"/>
    <property type="match status" value="1"/>
</dbReference>
<dbReference type="KEGG" id="kphy:AOZ06_31260"/>
<organism evidence="2 3">
    <name type="scientific">Kibdelosporangium phytohabitans</name>
    <dbReference type="NCBI Taxonomy" id="860235"/>
    <lineage>
        <taxon>Bacteria</taxon>
        <taxon>Bacillati</taxon>
        <taxon>Actinomycetota</taxon>
        <taxon>Actinomycetes</taxon>
        <taxon>Pseudonocardiales</taxon>
        <taxon>Pseudonocardiaceae</taxon>
        <taxon>Kibdelosporangium</taxon>
    </lineage>
</organism>
<dbReference type="NCBIfam" id="NF005126">
    <property type="entry name" value="PRK06563.1"/>
    <property type="match status" value="1"/>
</dbReference>
<keyword evidence="2" id="KW-0456">Lyase</keyword>
<dbReference type="EC" id="4.2.1.17" evidence="2"/>
<comment type="similarity">
    <text evidence="1">Belongs to the enoyl-CoA hydratase/isomerase family.</text>
</comment>
<dbReference type="GO" id="GO:0004300">
    <property type="term" value="F:enoyl-CoA hydratase activity"/>
    <property type="evidence" value="ECO:0007669"/>
    <property type="project" value="UniProtKB-EC"/>
</dbReference>
<dbReference type="InterPro" id="IPR001753">
    <property type="entry name" value="Enoyl-CoA_hydra/iso"/>
</dbReference>
<dbReference type="STRING" id="860235.AOZ06_31260"/>